<dbReference type="InterPro" id="IPR018062">
    <property type="entry name" value="HTH_AraC-typ_CS"/>
</dbReference>
<sequence>MYRMLLVEDEPIVRLALKSLVDWNIYGFDEVLEAANGSKALEIIKARSDIDIVITDINMPVMNGIELIEESRKLVSDIEFLVLSAYEDYSLVRRAFKLGIHDYILKTEMEPDKILRMVLTAVEGKKENGKNKSIDRNELVRRLIYGGFTKKDLESGVLRIKGENFICCSLLIDSFKTVEKRYEDSDIKELKTSVKNSVTQIFETVNMGEIYSISPEEYAIILTFDNSSIDSVKEKLLEMINKVRHALLNFLNIEVTIGISKVGRNIKDIKSLIDEAQKNARFRFIYGKGKNIYPENVEDLNKIKKNKKNNVTQQIVMEMSKENGLLEALDRLDEEKCLEEMKRIFKLNELSLIGGIENIYIYYLEIVLMIIQYIVKDEDNNIEDILGEDLNIYSEIRKFDTISEIEDWILMILTRVITSLRKINQRENEAIKKAKDFIHKNYGDKVTLDMISKSIGFSKAYFSKIFTVETGDNFTTYLTSVRIEKAKELLNKTDMKIYEICDKVGYPNIEHFSRTFKKHVGVSPNQYKNNIIRR</sequence>
<dbReference type="PRINTS" id="PR00032">
    <property type="entry name" value="HTHARAC"/>
</dbReference>
<dbReference type="SUPFAM" id="SSF46689">
    <property type="entry name" value="Homeodomain-like"/>
    <property type="match status" value="2"/>
</dbReference>
<dbReference type="EMBL" id="JAESWC010000002">
    <property type="protein sequence ID" value="MBL4935996.1"/>
    <property type="molecule type" value="Genomic_DNA"/>
</dbReference>
<dbReference type="SMART" id="SM00448">
    <property type="entry name" value="REC"/>
    <property type="match status" value="1"/>
</dbReference>
<keyword evidence="11" id="KW-1185">Reference proteome</keyword>
<feature type="domain" description="Response regulatory" evidence="8">
    <location>
        <begin position="3"/>
        <end position="121"/>
    </location>
</feature>
<dbReference type="PROSITE" id="PS50887">
    <property type="entry name" value="GGDEF"/>
    <property type="match status" value="1"/>
</dbReference>
<dbReference type="Pfam" id="PF12833">
    <property type="entry name" value="HTH_18"/>
    <property type="match status" value="1"/>
</dbReference>
<comment type="caution">
    <text evidence="10">The sequence shown here is derived from an EMBL/GenBank/DDBJ whole genome shotgun (WGS) entry which is preliminary data.</text>
</comment>
<feature type="modified residue" description="4-aspartylphosphate" evidence="6">
    <location>
        <position position="56"/>
    </location>
</feature>
<dbReference type="Gene3D" id="1.10.10.60">
    <property type="entry name" value="Homeodomain-like"/>
    <property type="match status" value="2"/>
</dbReference>
<keyword evidence="6" id="KW-0597">Phosphoprotein</keyword>
<dbReference type="SMART" id="SM00342">
    <property type="entry name" value="HTH_ARAC"/>
    <property type="match status" value="1"/>
</dbReference>
<evidence type="ECO:0000256" key="4">
    <source>
        <dbReference type="ARBA" id="ARBA00023163"/>
    </source>
</evidence>
<comment type="function">
    <text evidence="5">May play the central regulatory role in sporulation. It may be an element of the effector pathway responsible for the activation of sporulation genes in response to nutritional stress. Spo0A may act in concert with spo0H (a sigma factor) to control the expression of some genes that are critical to the sporulation process.</text>
</comment>
<dbReference type="PROSITE" id="PS00041">
    <property type="entry name" value="HTH_ARAC_FAMILY_1"/>
    <property type="match status" value="1"/>
</dbReference>
<evidence type="ECO:0000259" key="7">
    <source>
        <dbReference type="PROSITE" id="PS01124"/>
    </source>
</evidence>
<dbReference type="PROSITE" id="PS01124">
    <property type="entry name" value="HTH_ARAC_FAMILY_2"/>
    <property type="match status" value="1"/>
</dbReference>
<dbReference type="InterPro" id="IPR001789">
    <property type="entry name" value="Sig_transdc_resp-reg_receiver"/>
</dbReference>
<dbReference type="InterPro" id="IPR020449">
    <property type="entry name" value="Tscrpt_reg_AraC-type_HTH"/>
</dbReference>
<reference evidence="10 11" key="1">
    <citation type="submission" date="2021-01" db="EMBL/GenBank/DDBJ databases">
        <title>Genome public.</title>
        <authorList>
            <person name="Liu C."/>
            <person name="Sun Q."/>
        </authorList>
    </citation>
    <scope>NUCLEOTIDE SEQUENCE [LARGE SCALE GENOMIC DNA]</scope>
    <source>
        <strain evidence="10 11">YIM B02515</strain>
    </source>
</reference>
<name>A0ABS1T9R5_9CLOT</name>
<keyword evidence="4" id="KW-0804">Transcription</keyword>
<evidence type="ECO:0000256" key="3">
    <source>
        <dbReference type="ARBA" id="ARBA00023125"/>
    </source>
</evidence>
<evidence type="ECO:0000313" key="10">
    <source>
        <dbReference type="EMBL" id="MBL4935996.1"/>
    </source>
</evidence>
<keyword evidence="2" id="KW-0805">Transcription regulation</keyword>
<evidence type="ECO:0000313" key="11">
    <source>
        <dbReference type="Proteomes" id="UP000632377"/>
    </source>
</evidence>
<evidence type="ECO:0000256" key="6">
    <source>
        <dbReference type="PROSITE-ProRule" id="PRU00169"/>
    </source>
</evidence>
<feature type="domain" description="GGDEF" evidence="9">
    <location>
        <begin position="163"/>
        <end position="296"/>
    </location>
</feature>
<evidence type="ECO:0000259" key="9">
    <source>
        <dbReference type="PROSITE" id="PS50887"/>
    </source>
</evidence>
<dbReference type="Pfam" id="PF00072">
    <property type="entry name" value="Response_reg"/>
    <property type="match status" value="1"/>
</dbReference>
<dbReference type="RefSeq" id="WP_202748576.1">
    <property type="nucleotide sequence ID" value="NZ_JAESWC010000002.1"/>
</dbReference>
<dbReference type="InterPro" id="IPR000160">
    <property type="entry name" value="GGDEF_dom"/>
</dbReference>
<dbReference type="Proteomes" id="UP000632377">
    <property type="component" value="Unassembled WGS sequence"/>
</dbReference>
<dbReference type="CDD" id="cd17536">
    <property type="entry name" value="REC_YesN-like"/>
    <property type="match status" value="1"/>
</dbReference>
<accession>A0ABS1T9R5</accession>
<dbReference type="PANTHER" id="PTHR43280:SF2">
    <property type="entry name" value="HTH-TYPE TRANSCRIPTIONAL REGULATOR EXSA"/>
    <property type="match status" value="1"/>
</dbReference>
<dbReference type="InterPro" id="IPR018060">
    <property type="entry name" value="HTH_AraC"/>
</dbReference>
<dbReference type="Gene3D" id="3.40.50.2300">
    <property type="match status" value="1"/>
</dbReference>
<evidence type="ECO:0000259" key="8">
    <source>
        <dbReference type="PROSITE" id="PS50110"/>
    </source>
</evidence>
<gene>
    <name evidence="10" type="ORF">JK636_09505</name>
</gene>
<dbReference type="InterPro" id="IPR009057">
    <property type="entry name" value="Homeodomain-like_sf"/>
</dbReference>
<dbReference type="SUPFAM" id="SSF52172">
    <property type="entry name" value="CheY-like"/>
    <property type="match status" value="1"/>
</dbReference>
<feature type="domain" description="HTH araC/xylS-type" evidence="7">
    <location>
        <begin position="432"/>
        <end position="530"/>
    </location>
</feature>
<protein>
    <recommendedName>
        <fullName evidence="1">Stage 0 sporulation protein A homolog</fullName>
    </recommendedName>
</protein>
<evidence type="ECO:0000256" key="1">
    <source>
        <dbReference type="ARBA" id="ARBA00018672"/>
    </source>
</evidence>
<evidence type="ECO:0000256" key="2">
    <source>
        <dbReference type="ARBA" id="ARBA00023015"/>
    </source>
</evidence>
<proteinExistence type="predicted"/>
<evidence type="ECO:0000256" key="5">
    <source>
        <dbReference type="ARBA" id="ARBA00024867"/>
    </source>
</evidence>
<dbReference type="PROSITE" id="PS50110">
    <property type="entry name" value="RESPONSE_REGULATORY"/>
    <property type="match status" value="1"/>
</dbReference>
<dbReference type="PANTHER" id="PTHR43280">
    <property type="entry name" value="ARAC-FAMILY TRANSCRIPTIONAL REGULATOR"/>
    <property type="match status" value="1"/>
</dbReference>
<keyword evidence="3" id="KW-0238">DNA-binding</keyword>
<dbReference type="InterPro" id="IPR011006">
    <property type="entry name" value="CheY-like_superfamily"/>
</dbReference>
<organism evidence="10 11">
    <name type="scientific">Clostridium rhizosphaerae</name>
    <dbReference type="NCBI Taxonomy" id="2803861"/>
    <lineage>
        <taxon>Bacteria</taxon>
        <taxon>Bacillati</taxon>
        <taxon>Bacillota</taxon>
        <taxon>Clostridia</taxon>
        <taxon>Eubacteriales</taxon>
        <taxon>Clostridiaceae</taxon>
        <taxon>Clostridium</taxon>
    </lineage>
</organism>